<dbReference type="Pfam" id="PF14588">
    <property type="entry name" value="YjgF_endoribonc"/>
    <property type="match status" value="1"/>
</dbReference>
<sequence>MNILNTPELRMQAAGLHLPRPAPALGNYVPWSIVGNTLMTSGQFPWIDGQLQYRGRLGRDLDLEQGYAACRLAALNAIAQLKDAVGELSRIRQIYRLEGVLNVAEDFYDHPKALDGASDILVEIFAERARHTRMIWSNPVMPMDGFCLVYLFAEIEHQ</sequence>
<dbReference type="RefSeq" id="WP_181818538.1">
    <property type="nucleotide sequence ID" value="NZ_QRAV01000020.1"/>
</dbReference>
<dbReference type="CDD" id="cd02199">
    <property type="entry name" value="YjgF_YER057c_UK114_like_1"/>
    <property type="match status" value="1"/>
</dbReference>
<dbReference type="Proteomes" id="UP000255365">
    <property type="component" value="Unassembled WGS sequence"/>
</dbReference>
<dbReference type="AlphaFoldDB" id="A0A370S359"/>
<accession>A0A370S359</accession>
<gene>
    <name evidence="2" type="ORF">DEU51_1207</name>
</gene>
<dbReference type="InterPro" id="IPR013813">
    <property type="entry name" value="Endoribo_LPSP/chorism_mut-like"/>
</dbReference>
<evidence type="ECO:0000313" key="2">
    <source>
        <dbReference type="EMBL" id="RDL14187.1"/>
    </source>
</evidence>
<dbReference type="Gene3D" id="3.30.1330.40">
    <property type="entry name" value="RutC-like"/>
    <property type="match status" value="1"/>
</dbReference>
<dbReference type="SUPFAM" id="SSF55298">
    <property type="entry name" value="YjgF-like"/>
    <property type="match status" value="1"/>
</dbReference>
<evidence type="ECO:0000313" key="3">
    <source>
        <dbReference type="Proteomes" id="UP000255365"/>
    </source>
</evidence>
<name>A0A370S359_PSEJE</name>
<comment type="caution">
    <text evidence="2">The sequence shown here is derived from an EMBL/GenBank/DDBJ whole genome shotgun (WGS) entry which is preliminary data.</text>
</comment>
<dbReference type="EMBL" id="QRAV01000020">
    <property type="protein sequence ID" value="RDL14187.1"/>
    <property type="molecule type" value="Genomic_DNA"/>
</dbReference>
<dbReference type="PANTHER" id="PTHR43760">
    <property type="entry name" value="ENDORIBONUCLEASE-RELATED"/>
    <property type="match status" value="1"/>
</dbReference>
<reference evidence="2 3" key="1">
    <citation type="submission" date="2018-07" db="EMBL/GenBank/DDBJ databases">
        <title>Genome sequencing of rice bacterial endophytes.</title>
        <authorList>
            <person name="Venturi V."/>
        </authorList>
    </citation>
    <scope>NUCLEOTIDE SEQUENCE [LARGE SCALE GENOMIC DNA]</scope>
    <source>
        <strain evidence="2 3">E2333</strain>
    </source>
</reference>
<dbReference type="InterPro" id="IPR035959">
    <property type="entry name" value="RutC-like_sf"/>
</dbReference>
<dbReference type="PANTHER" id="PTHR43760:SF1">
    <property type="entry name" value="ENDORIBONUCLEASE L-PSP_CHORISMATE MUTASE-LIKE DOMAIN-CONTAINING PROTEIN"/>
    <property type="match status" value="1"/>
</dbReference>
<protein>
    <submittedName>
        <fullName evidence="2">Enamine deaminase RidA (YjgF/YER057c/UK114 family)</fullName>
    </submittedName>
</protein>
<evidence type="ECO:0000259" key="1">
    <source>
        <dbReference type="Pfam" id="PF14588"/>
    </source>
</evidence>
<organism evidence="2 3">
    <name type="scientific">Pseudomonas jessenii</name>
    <dbReference type="NCBI Taxonomy" id="77298"/>
    <lineage>
        <taxon>Bacteria</taxon>
        <taxon>Pseudomonadati</taxon>
        <taxon>Pseudomonadota</taxon>
        <taxon>Gammaproteobacteria</taxon>
        <taxon>Pseudomonadales</taxon>
        <taxon>Pseudomonadaceae</taxon>
        <taxon>Pseudomonas</taxon>
    </lineage>
</organism>
<proteinExistence type="predicted"/>
<feature type="domain" description="Endoribonuclease L-PSP/chorismate mutase-like" evidence="1">
    <location>
        <begin position="9"/>
        <end position="155"/>
    </location>
</feature>